<protein>
    <submittedName>
        <fullName evidence="2">LysM domain-containing protein</fullName>
    </submittedName>
</protein>
<comment type="caution">
    <text evidence="2">The sequence shown here is derived from an EMBL/GenBank/DDBJ whole genome shotgun (WGS) entry which is preliminary data.</text>
</comment>
<accession>A0A369AMU0</accession>
<dbReference type="RefSeq" id="WP_114299561.1">
    <property type="nucleotide sequence ID" value="NZ_QPJT01000030.1"/>
</dbReference>
<feature type="domain" description="LysM" evidence="1">
    <location>
        <begin position="42"/>
        <end position="91"/>
    </location>
</feature>
<organism evidence="2 3">
    <name type="scientific">Anaerobacterium chartisolvens</name>
    <dbReference type="NCBI Taxonomy" id="1297424"/>
    <lineage>
        <taxon>Bacteria</taxon>
        <taxon>Bacillati</taxon>
        <taxon>Bacillota</taxon>
        <taxon>Clostridia</taxon>
        <taxon>Eubacteriales</taxon>
        <taxon>Oscillospiraceae</taxon>
        <taxon>Anaerobacterium</taxon>
    </lineage>
</organism>
<reference evidence="2 3" key="1">
    <citation type="submission" date="2018-07" db="EMBL/GenBank/DDBJ databases">
        <title>Genomic Encyclopedia of Type Strains, Phase IV (KMG-IV): sequencing the most valuable type-strain genomes for metagenomic binning, comparative biology and taxonomic classification.</title>
        <authorList>
            <person name="Goeker M."/>
        </authorList>
    </citation>
    <scope>NUCLEOTIDE SEQUENCE [LARGE SCALE GENOMIC DNA]</scope>
    <source>
        <strain evidence="2 3">DSM 27016</strain>
    </source>
</reference>
<dbReference type="SMART" id="SM00257">
    <property type="entry name" value="LysM"/>
    <property type="match status" value="1"/>
</dbReference>
<keyword evidence="3" id="KW-1185">Reference proteome</keyword>
<proteinExistence type="predicted"/>
<gene>
    <name evidence="2" type="ORF">DFR58_13029</name>
</gene>
<dbReference type="OrthoDB" id="1716479at2"/>
<evidence type="ECO:0000259" key="1">
    <source>
        <dbReference type="PROSITE" id="PS51782"/>
    </source>
</evidence>
<dbReference type="AlphaFoldDB" id="A0A369AMU0"/>
<evidence type="ECO:0000313" key="3">
    <source>
        <dbReference type="Proteomes" id="UP000253034"/>
    </source>
</evidence>
<dbReference type="Pfam" id="PF01476">
    <property type="entry name" value="LysM"/>
    <property type="match status" value="1"/>
</dbReference>
<dbReference type="InterPro" id="IPR036779">
    <property type="entry name" value="LysM_dom_sf"/>
</dbReference>
<dbReference type="Gene3D" id="3.10.350.10">
    <property type="entry name" value="LysM domain"/>
    <property type="match status" value="1"/>
</dbReference>
<evidence type="ECO:0000313" key="2">
    <source>
        <dbReference type="EMBL" id="RCX10363.1"/>
    </source>
</evidence>
<dbReference type="PROSITE" id="PS51782">
    <property type="entry name" value="LYSM"/>
    <property type="match status" value="1"/>
</dbReference>
<dbReference type="EMBL" id="QPJT01000030">
    <property type="protein sequence ID" value="RCX10363.1"/>
    <property type="molecule type" value="Genomic_DNA"/>
</dbReference>
<dbReference type="CDD" id="cd00118">
    <property type="entry name" value="LysM"/>
    <property type="match status" value="1"/>
</dbReference>
<sequence>MKKTYVLKNKGRFAIIMGLLTAILLVLIFAGRAYSYKAPEYRTVSLKQGDTLWELALKYNKEGDIRSYIYEVQQLNNMESSDIKAGEKLIIPIKN</sequence>
<dbReference type="InterPro" id="IPR018392">
    <property type="entry name" value="LysM"/>
</dbReference>
<dbReference type="SUPFAM" id="SSF54106">
    <property type="entry name" value="LysM domain"/>
    <property type="match status" value="1"/>
</dbReference>
<name>A0A369AMU0_9FIRM</name>
<dbReference type="Proteomes" id="UP000253034">
    <property type="component" value="Unassembled WGS sequence"/>
</dbReference>